<reference evidence="6" key="1">
    <citation type="journal article" date="2023" name="Science">
        <title>Elucidation of the pathway for biosynthesis of saponin adjuvants from the soapbark tree.</title>
        <authorList>
            <person name="Reed J."/>
            <person name="Orme A."/>
            <person name="El-Demerdash A."/>
            <person name="Owen C."/>
            <person name="Martin L.B.B."/>
            <person name="Misra R.C."/>
            <person name="Kikuchi S."/>
            <person name="Rejzek M."/>
            <person name="Martin A.C."/>
            <person name="Harkess A."/>
            <person name="Leebens-Mack J."/>
            <person name="Louveau T."/>
            <person name="Stephenson M.J."/>
            <person name="Osbourn A."/>
        </authorList>
    </citation>
    <scope>NUCLEOTIDE SEQUENCE</scope>
    <source>
        <strain evidence="6">S10</strain>
    </source>
</reference>
<evidence type="ECO:0000313" key="7">
    <source>
        <dbReference type="Proteomes" id="UP001163823"/>
    </source>
</evidence>
<gene>
    <name evidence="6" type="ORF">O6P43_012926</name>
</gene>
<keyword evidence="3 4" id="KW-0732">Signal</keyword>
<evidence type="ECO:0000256" key="1">
    <source>
        <dbReference type="ARBA" id="ARBA00004609"/>
    </source>
</evidence>
<organism evidence="6 7">
    <name type="scientific">Quillaja saponaria</name>
    <name type="common">Soap bark tree</name>
    <dbReference type="NCBI Taxonomy" id="32244"/>
    <lineage>
        <taxon>Eukaryota</taxon>
        <taxon>Viridiplantae</taxon>
        <taxon>Streptophyta</taxon>
        <taxon>Embryophyta</taxon>
        <taxon>Tracheophyta</taxon>
        <taxon>Spermatophyta</taxon>
        <taxon>Magnoliopsida</taxon>
        <taxon>eudicotyledons</taxon>
        <taxon>Gunneridae</taxon>
        <taxon>Pentapetalae</taxon>
        <taxon>rosids</taxon>
        <taxon>fabids</taxon>
        <taxon>Fabales</taxon>
        <taxon>Quillajaceae</taxon>
        <taxon>Quillaja</taxon>
    </lineage>
</organism>
<keyword evidence="2" id="KW-0325">Glycoprotein</keyword>
<feature type="domain" description="X8" evidence="5">
    <location>
        <begin position="32"/>
        <end position="115"/>
    </location>
</feature>
<keyword evidence="2" id="KW-0472">Membrane</keyword>
<dbReference type="Pfam" id="PF07983">
    <property type="entry name" value="X8"/>
    <property type="match status" value="2"/>
</dbReference>
<comment type="subcellular location">
    <subcellularLocation>
        <location evidence="1">Cell membrane</location>
        <topology evidence="1">Lipid-anchor</topology>
        <topology evidence="1">GPI-anchor</topology>
    </subcellularLocation>
</comment>
<dbReference type="KEGG" id="qsa:O6P43_012926"/>
<dbReference type="PANTHER" id="PTHR31044:SF52">
    <property type="entry name" value="OS01G0631500 PROTEIN"/>
    <property type="match status" value="1"/>
</dbReference>
<proteinExistence type="predicted"/>
<evidence type="ECO:0000259" key="5">
    <source>
        <dbReference type="SMART" id="SM00768"/>
    </source>
</evidence>
<dbReference type="SMART" id="SM00768">
    <property type="entry name" value="X8"/>
    <property type="match status" value="2"/>
</dbReference>
<feature type="signal peptide" evidence="4">
    <location>
        <begin position="1"/>
        <end position="25"/>
    </location>
</feature>
<keyword evidence="2" id="KW-0336">GPI-anchor</keyword>
<dbReference type="GO" id="GO:0005886">
    <property type="term" value="C:plasma membrane"/>
    <property type="evidence" value="ECO:0007669"/>
    <property type="project" value="UniProtKB-SubCell"/>
</dbReference>
<dbReference type="InterPro" id="IPR044788">
    <property type="entry name" value="X8_dom_prot"/>
</dbReference>
<evidence type="ECO:0000256" key="3">
    <source>
        <dbReference type="ARBA" id="ARBA00022729"/>
    </source>
</evidence>
<evidence type="ECO:0000256" key="4">
    <source>
        <dbReference type="SAM" id="SignalP"/>
    </source>
</evidence>
<keyword evidence="7" id="KW-1185">Reference proteome</keyword>
<dbReference type="GO" id="GO:0009506">
    <property type="term" value="C:plasmodesma"/>
    <property type="evidence" value="ECO:0007669"/>
    <property type="project" value="UniProtKB-ARBA"/>
</dbReference>
<protein>
    <submittedName>
        <fullName evidence="6">Glucan endo-1,3-beta-glucosidase</fullName>
    </submittedName>
</protein>
<evidence type="ECO:0000313" key="6">
    <source>
        <dbReference type="EMBL" id="KAJ7968892.1"/>
    </source>
</evidence>
<keyword evidence="2" id="KW-0449">Lipoprotein</keyword>
<sequence length="215" mass="23056">MAKSALTFAVISLLLLHLSFTLVSGLTEIVKTWCIAKPSSSDEILQFNTDYSCDHANCGPSKIGGPCFNPNALIHHASYGMSAYYQSTARQAIDCNFKNTALIALTDPSSQTCHYPGGETNIDLSETGKWCVAKPTTEKDMLQAIIDFACSHVDCSSTKPGGGCLSPTTAVNHASVAMNLYYQAFGDCDFKGTGVIVMSNPGYDNCKYPYVPHGI</sequence>
<feature type="chain" id="PRO_5042098325" evidence="4">
    <location>
        <begin position="26"/>
        <end position="215"/>
    </location>
</feature>
<name>A0AAD7PVG8_QUISA</name>
<comment type="caution">
    <text evidence="6">The sequence shown here is derived from an EMBL/GenBank/DDBJ whole genome shotgun (WGS) entry which is preliminary data.</text>
</comment>
<dbReference type="AlphaFoldDB" id="A0AAD7PVG8"/>
<dbReference type="PANTHER" id="PTHR31044">
    <property type="entry name" value="BETA-1,3 GLUCANASE"/>
    <property type="match status" value="1"/>
</dbReference>
<feature type="domain" description="X8" evidence="5">
    <location>
        <begin position="129"/>
        <end position="208"/>
    </location>
</feature>
<dbReference type="GO" id="GO:0098552">
    <property type="term" value="C:side of membrane"/>
    <property type="evidence" value="ECO:0007669"/>
    <property type="project" value="UniProtKB-KW"/>
</dbReference>
<dbReference type="EMBL" id="JARAOO010000005">
    <property type="protein sequence ID" value="KAJ7968892.1"/>
    <property type="molecule type" value="Genomic_DNA"/>
</dbReference>
<evidence type="ECO:0000256" key="2">
    <source>
        <dbReference type="ARBA" id="ARBA00022622"/>
    </source>
</evidence>
<dbReference type="Proteomes" id="UP001163823">
    <property type="component" value="Chromosome 5"/>
</dbReference>
<accession>A0AAD7PVG8</accession>
<dbReference type="InterPro" id="IPR012946">
    <property type="entry name" value="X8"/>
</dbReference>
<dbReference type="Gene3D" id="1.20.58.1040">
    <property type="match status" value="2"/>
</dbReference>